<feature type="chain" id="PRO_5010364422" description="DUF3105 domain-containing protein" evidence="2">
    <location>
        <begin position="20"/>
        <end position="215"/>
    </location>
</feature>
<keyword evidence="2" id="KW-0732">Signal</keyword>
<evidence type="ECO:0000313" key="3">
    <source>
        <dbReference type="EMBL" id="SFA49789.1"/>
    </source>
</evidence>
<dbReference type="Proteomes" id="UP000182054">
    <property type="component" value="Unassembled WGS sequence"/>
</dbReference>
<organism evidence="3 4">
    <name type="scientific">Rhodococcoides kroppenstedtii</name>
    <dbReference type="NCBI Taxonomy" id="293050"/>
    <lineage>
        <taxon>Bacteria</taxon>
        <taxon>Bacillati</taxon>
        <taxon>Actinomycetota</taxon>
        <taxon>Actinomycetes</taxon>
        <taxon>Mycobacteriales</taxon>
        <taxon>Nocardiaceae</taxon>
        <taxon>Rhodococcoides</taxon>
    </lineage>
</organism>
<dbReference type="GeneID" id="85485722"/>
<gene>
    <name evidence="3" type="ORF">SAMN05444374_105273</name>
</gene>
<protein>
    <recommendedName>
        <fullName evidence="5">DUF3105 domain-containing protein</fullName>
    </recommendedName>
</protein>
<dbReference type="RefSeq" id="WP_068365453.1">
    <property type="nucleotide sequence ID" value="NZ_FOJN01000005.1"/>
</dbReference>
<feature type="region of interest" description="Disordered" evidence="1">
    <location>
        <begin position="179"/>
        <end position="215"/>
    </location>
</feature>
<dbReference type="PROSITE" id="PS51257">
    <property type="entry name" value="PROKAR_LIPOPROTEIN"/>
    <property type="match status" value="1"/>
</dbReference>
<dbReference type="InterPro" id="IPR021454">
    <property type="entry name" value="DUF3105"/>
</dbReference>
<evidence type="ECO:0000313" key="4">
    <source>
        <dbReference type="Proteomes" id="UP000182054"/>
    </source>
</evidence>
<reference evidence="3 4" key="1">
    <citation type="submission" date="2016-10" db="EMBL/GenBank/DDBJ databases">
        <authorList>
            <person name="de Groot N.N."/>
        </authorList>
    </citation>
    <scope>NUCLEOTIDE SEQUENCE [LARGE SCALE GENOMIC DNA]</scope>
    <source>
        <strain evidence="3 4">DSM 44908</strain>
    </source>
</reference>
<dbReference type="OrthoDB" id="164831at2"/>
<name>A0A1I0TDH3_9NOCA</name>
<dbReference type="AlphaFoldDB" id="A0A1I0TDH3"/>
<feature type="signal peptide" evidence="2">
    <location>
        <begin position="1"/>
        <end position="19"/>
    </location>
</feature>
<evidence type="ECO:0000256" key="1">
    <source>
        <dbReference type="SAM" id="MobiDB-lite"/>
    </source>
</evidence>
<accession>A0A1I0TDH3</accession>
<evidence type="ECO:0008006" key="5">
    <source>
        <dbReference type="Google" id="ProtNLM"/>
    </source>
</evidence>
<proteinExistence type="predicted"/>
<sequence length="215" mass="23068">MHRAAALLAVTLLASTACGSEVAGRAVPDAWVPTADNPDPSLALDGIEVVEYPPALHVLPNYRVAYTYSPPMGGRHDGAWATCTGVVYSVPVRTENMVHSLEHGAVWIAYDPESLGDDAVADLARRVDGVPYTMLSPYPGLDRPISLQSWGHRLQVDDTDDERIDRFVSALRLNPNTFPEPGATCATLPSSFDPTDPPPFVAEPADPDSPLTVPE</sequence>
<dbReference type="Pfam" id="PF11303">
    <property type="entry name" value="DUF3105"/>
    <property type="match status" value="1"/>
</dbReference>
<evidence type="ECO:0000256" key="2">
    <source>
        <dbReference type="SAM" id="SignalP"/>
    </source>
</evidence>
<dbReference type="EMBL" id="FOJN01000005">
    <property type="protein sequence ID" value="SFA49789.1"/>
    <property type="molecule type" value="Genomic_DNA"/>
</dbReference>